<keyword evidence="4" id="KW-0732">Signal</keyword>
<dbReference type="GO" id="GO:0030600">
    <property type="term" value="F:feruloyl esterase activity"/>
    <property type="evidence" value="ECO:0007669"/>
    <property type="project" value="UniProtKB-EC"/>
</dbReference>
<evidence type="ECO:0000313" key="10">
    <source>
        <dbReference type="EMBL" id="KAF5860595.1"/>
    </source>
</evidence>
<evidence type="ECO:0000313" key="11">
    <source>
        <dbReference type="Proteomes" id="UP000541154"/>
    </source>
</evidence>
<keyword evidence="11" id="KW-1185">Reference proteome</keyword>
<accession>A0A8H6E748</accession>
<evidence type="ECO:0000256" key="3">
    <source>
        <dbReference type="ARBA" id="ARBA00022651"/>
    </source>
</evidence>
<evidence type="ECO:0000256" key="4">
    <source>
        <dbReference type="ARBA" id="ARBA00022729"/>
    </source>
</evidence>
<dbReference type="Proteomes" id="UP000541154">
    <property type="component" value="Unassembled WGS sequence"/>
</dbReference>
<dbReference type="EC" id="3.1.1.73" evidence="1"/>
<dbReference type="PANTHER" id="PTHR46640:SF1">
    <property type="entry name" value="FUNGAL LIPASE-LIKE DOMAIN-CONTAINING PROTEIN-RELATED"/>
    <property type="match status" value="1"/>
</dbReference>
<proteinExistence type="inferred from homology"/>
<comment type="caution">
    <text evidence="10">The sequence shown here is derived from an EMBL/GenBank/DDBJ whole genome shotgun (WGS) entry which is preliminary data.</text>
</comment>
<evidence type="ECO:0000259" key="9">
    <source>
        <dbReference type="Pfam" id="PF01764"/>
    </source>
</evidence>
<reference evidence="10 11" key="1">
    <citation type="submission" date="2019-04" db="EMBL/GenBank/DDBJ databases">
        <title>Aspergillus burnettii sp. nov., novel species from soil in southeast Queensland.</title>
        <authorList>
            <person name="Gilchrist C.L.M."/>
            <person name="Pitt J.I."/>
            <person name="Lange L."/>
            <person name="Lacey H.J."/>
            <person name="Vuong D."/>
            <person name="Midgley D.J."/>
            <person name="Greenfield P."/>
            <person name="Bradbury M."/>
            <person name="Lacey E."/>
            <person name="Busk P.K."/>
            <person name="Pilgaard B."/>
            <person name="Chooi Y.H."/>
            <person name="Piggott A.M."/>
        </authorList>
    </citation>
    <scope>NUCLEOTIDE SEQUENCE [LARGE SCALE GENOMIC DNA]</scope>
    <source>
        <strain evidence="10 11">FRR 5400</strain>
    </source>
</reference>
<dbReference type="Pfam" id="PF01764">
    <property type="entry name" value="Lipase_3"/>
    <property type="match status" value="1"/>
</dbReference>
<keyword evidence="3" id="KW-0119">Carbohydrate metabolism</keyword>
<comment type="catalytic activity">
    <reaction evidence="6">
        <text>feruloyl-polysaccharide + H2O = ferulate + polysaccharide.</text>
        <dbReference type="EC" id="3.1.1.73"/>
    </reaction>
</comment>
<evidence type="ECO:0000256" key="5">
    <source>
        <dbReference type="ARBA" id="ARBA00022801"/>
    </source>
</evidence>
<dbReference type="EMBL" id="SPNV01000125">
    <property type="protein sequence ID" value="KAF5860595.1"/>
    <property type="molecule type" value="Genomic_DNA"/>
</dbReference>
<comment type="similarity">
    <text evidence="7">Belongs to the AB hydrolase superfamily. FaeA family.</text>
</comment>
<evidence type="ECO:0000256" key="6">
    <source>
        <dbReference type="ARBA" id="ARBA00034075"/>
    </source>
</evidence>
<keyword evidence="3" id="KW-0858">Xylan degradation</keyword>
<dbReference type="PANTHER" id="PTHR46640">
    <property type="entry name" value="TRIACYLGLYCEROL LIPASE, PUTATIVE (AFU_ORTHOLOGUE AFUA_6G06510)-RELATED"/>
    <property type="match status" value="1"/>
</dbReference>
<evidence type="ECO:0000256" key="2">
    <source>
        <dbReference type="ARBA" id="ARBA00022487"/>
    </source>
</evidence>
<keyword evidence="3" id="KW-0624">Polysaccharide degradation</keyword>
<evidence type="ECO:0000256" key="8">
    <source>
        <dbReference type="ARBA" id="ARBA00041313"/>
    </source>
</evidence>
<dbReference type="GO" id="GO:0045493">
    <property type="term" value="P:xylan catabolic process"/>
    <property type="evidence" value="ECO:0007669"/>
    <property type="project" value="UniProtKB-KW"/>
</dbReference>
<dbReference type="InterPro" id="IPR051299">
    <property type="entry name" value="AB_hydrolase_lip/est"/>
</dbReference>
<keyword evidence="2" id="KW-0719">Serine esterase</keyword>
<evidence type="ECO:0000256" key="7">
    <source>
        <dbReference type="ARBA" id="ARBA00037991"/>
    </source>
</evidence>
<gene>
    <name evidence="10" type="ORF">ETB97_001369</name>
</gene>
<sequence>MIPREFEDSESFGNVAGVLAVDKTNKQNVLSFRGTRSIETWVANVRFAKDNVDDTCDGCKVHTGFFKSWKAIAAATKDGVQKTMKA</sequence>
<keyword evidence="5" id="KW-0378">Hydrolase</keyword>
<organism evidence="10 11">
    <name type="scientific">Petromyces alliaceus</name>
    <name type="common">Aspergillus alliaceus</name>
    <dbReference type="NCBI Taxonomy" id="209559"/>
    <lineage>
        <taxon>Eukaryota</taxon>
        <taxon>Fungi</taxon>
        <taxon>Dikarya</taxon>
        <taxon>Ascomycota</taxon>
        <taxon>Pezizomycotina</taxon>
        <taxon>Eurotiomycetes</taxon>
        <taxon>Eurotiomycetidae</taxon>
        <taxon>Eurotiales</taxon>
        <taxon>Aspergillaceae</taxon>
        <taxon>Aspergillus</taxon>
        <taxon>Aspergillus subgen. Circumdati</taxon>
    </lineage>
</organism>
<protein>
    <recommendedName>
        <fullName evidence="1">feruloyl esterase</fullName>
        <ecNumber evidence="1">3.1.1.73</ecNumber>
    </recommendedName>
    <alternativeName>
        <fullName evidence="8">Ferulic acid esterase A</fullName>
    </alternativeName>
</protein>
<dbReference type="InterPro" id="IPR029058">
    <property type="entry name" value="AB_hydrolase_fold"/>
</dbReference>
<dbReference type="Gene3D" id="3.40.50.1820">
    <property type="entry name" value="alpha/beta hydrolase"/>
    <property type="match status" value="1"/>
</dbReference>
<dbReference type="GO" id="GO:0006629">
    <property type="term" value="P:lipid metabolic process"/>
    <property type="evidence" value="ECO:0007669"/>
    <property type="project" value="InterPro"/>
</dbReference>
<name>A0A8H6E748_PETAA</name>
<dbReference type="InterPro" id="IPR002921">
    <property type="entry name" value="Fungal_lipase-type"/>
</dbReference>
<dbReference type="AlphaFoldDB" id="A0A8H6E748"/>
<dbReference type="SUPFAM" id="SSF53474">
    <property type="entry name" value="alpha/beta-Hydrolases"/>
    <property type="match status" value="1"/>
</dbReference>
<feature type="domain" description="Fungal lipase-type" evidence="9">
    <location>
        <begin position="29"/>
        <end position="85"/>
    </location>
</feature>
<evidence type="ECO:0000256" key="1">
    <source>
        <dbReference type="ARBA" id="ARBA00013091"/>
    </source>
</evidence>